<dbReference type="Proteomes" id="UP000070544">
    <property type="component" value="Unassembled WGS sequence"/>
</dbReference>
<name>A0A139AGS0_GONPJ</name>
<feature type="domain" description="Tc1-like transposase DDE" evidence="1">
    <location>
        <begin position="135"/>
        <end position="224"/>
    </location>
</feature>
<dbReference type="InterPro" id="IPR036397">
    <property type="entry name" value="RNaseH_sf"/>
</dbReference>
<dbReference type="AlphaFoldDB" id="A0A139AGS0"/>
<dbReference type="GO" id="GO:0003676">
    <property type="term" value="F:nucleic acid binding"/>
    <property type="evidence" value="ECO:0007669"/>
    <property type="project" value="InterPro"/>
</dbReference>
<dbReference type="Gene3D" id="3.30.420.10">
    <property type="entry name" value="Ribonuclease H-like superfamily/Ribonuclease H"/>
    <property type="match status" value="1"/>
</dbReference>
<gene>
    <name evidence="2" type="ORF">M427DRAFT_56285</name>
</gene>
<proteinExistence type="predicted"/>
<dbReference type="EMBL" id="KQ965758">
    <property type="protein sequence ID" value="KXS15987.1"/>
    <property type="molecule type" value="Genomic_DNA"/>
</dbReference>
<evidence type="ECO:0000259" key="1">
    <source>
        <dbReference type="Pfam" id="PF13358"/>
    </source>
</evidence>
<dbReference type="OrthoDB" id="2266637at2759"/>
<protein>
    <recommendedName>
        <fullName evidence="1">Tc1-like transposase DDE domain-containing protein</fullName>
    </recommendedName>
</protein>
<sequence length="234" mass="25829">MTTDPFPRQVDAVAMLKTRFGIVASQQTISNVLKRHDITRKRATFVYSEQKGRESQVAEFQRSMAMVQKEAWAACPAPLQDEVVGAPGNGRHDVKGETSCTSVAEALRKTGGLLTREPEPAQRFVSPIVSAKLAKGAVNAVVFQGFIRDGIGGRRQVEREQPLHLVLDNARIQHATKSCVDNGLSTVKASAESVNASLRFLPAYCPLLNPTELWFKVTKNDFVKPARPRTETEW</sequence>
<dbReference type="STRING" id="1344416.A0A139AGS0"/>
<evidence type="ECO:0000313" key="3">
    <source>
        <dbReference type="Proteomes" id="UP000070544"/>
    </source>
</evidence>
<reference evidence="2 3" key="1">
    <citation type="journal article" date="2015" name="Genome Biol. Evol.">
        <title>Phylogenomic analyses indicate that early fungi evolved digesting cell walls of algal ancestors of land plants.</title>
        <authorList>
            <person name="Chang Y."/>
            <person name="Wang S."/>
            <person name="Sekimoto S."/>
            <person name="Aerts A.L."/>
            <person name="Choi C."/>
            <person name="Clum A."/>
            <person name="LaButti K.M."/>
            <person name="Lindquist E.A."/>
            <person name="Yee Ngan C."/>
            <person name="Ohm R.A."/>
            <person name="Salamov A.A."/>
            <person name="Grigoriev I.V."/>
            <person name="Spatafora J.W."/>
            <person name="Berbee M.L."/>
        </authorList>
    </citation>
    <scope>NUCLEOTIDE SEQUENCE [LARGE SCALE GENOMIC DNA]</scope>
    <source>
        <strain evidence="2 3">JEL478</strain>
    </source>
</reference>
<dbReference type="InterPro" id="IPR038717">
    <property type="entry name" value="Tc1-like_DDE_dom"/>
</dbReference>
<accession>A0A139AGS0</accession>
<organism evidence="2 3">
    <name type="scientific">Gonapodya prolifera (strain JEL478)</name>
    <name type="common">Monoblepharis prolifera</name>
    <dbReference type="NCBI Taxonomy" id="1344416"/>
    <lineage>
        <taxon>Eukaryota</taxon>
        <taxon>Fungi</taxon>
        <taxon>Fungi incertae sedis</taxon>
        <taxon>Chytridiomycota</taxon>
        <taxon>Chytridiomycota incertae sedis</taxon>
        <taxon>Monoblepharidomycetes</taxon>
        <taxon>Monoblepharidales</taxon>
        <taxon>Gonapodyaceae</taxon>
        <taxon>Gonapodya</taxon>
    </lineage>
</organism>
<dbReference type="Pfam" id="PF13358">
    <property type="entry name" value="DDE_3"/>
    <property type="match status" value="1"/>
</dbReference>
<keyword evidence="3" id="KW-1185">Reference proteome</keyword>
<evidence type="ECO:0000313" key="2">
    <source>
        <dbReference type="EMBL" id="KXS15987.1"/>
    </source>
</evidence>